<dbReference type="InterPro" id="IPR004358">
    <property type="entry name" value="Sig_transdc_His_kin-like_C"/>
</dbReference>
<accession>A0A517MA45</accession>
<keyword evidence="8" id="KW-0902">Two-component regulatory system</keyword>
<evidence type="ECO:0000256" key="6">
    <source>
        <dbReference type="ARBA" id="ARBA00022777"/>
    </source>
</evidence>
<dbReference type="InterPro" id="IPR036890">
    <property type="entry name" value="HATPase_C_sf"/>
</dbReference>
<dbReference type="GO" id="GO:0000155">
    <property type="term" value="F:phosphorelay sensor kinase activity"/>
    <property type="evidence" value="ECO:0007669"/>
    <property type="project" value="InterPro"/>
</dbReference>
<keyword evidence="11" id="KW-1185">Reference proteome</keyword>
<proteinExistence type="predicted"/>
<evidence type="ECO:0000259" key="9">
    <source>
        <dbReference type="PROSITE" id="PS50109"/>
    </source>
</evidence>
<keyword evidence="3" id="KW-0597">Phosphoprotein</keyword>
<keyword evidence="5" id="KW-0547">Nucleotide-binding</keyword>
<dbReference type="PRINTS" id="PR00344">
    <property type="entry name" value="BCTRLSENSOR"/>
</dbReference>
<dbReference type="RefSeq" id="WP_145349893.1">
    <property type="nucleotide sequence ID" value="NZ_CP036262.1"/>
</dbReference>
<dbReference type="Pfam" id="PF02518">
    <property type="entry name" value="HATPase_c"/>
    <property type="match status" value="1"/>
</dbReference>
<organism evidence="10 11">
    <name type="scientific">Roseimaritima multifibrata</name>
    <dbReference type="NCBI Taxonomy" id="1930274"/>
    <lineage>
        <taxon>Bacteria</taxon>
        <taxon>Pseudomonadati</taxon>
        <taxon>Planctomycetota</taxon>
        <taxon>Planctomycetia</taxon>
        <taxon>Pirellulales</taxon>
        <taxon>Pirellulaceae</taxon>
        <taxon>Roseimaritima</taxon>
    </lineage>
</organism>
<evidence type="ECO:0000313" key="11">
    <source>
        <dbReference type="Proteomes" id="UP000320672"/>
    </source>
</evidence>
<dbReference type="CDD" id="cd00082">
    <property type="entry name" value="HisKA"/>
    <property type="match status" value="1"/>
</dbReference>
<dbReference type="GO" id="GO:0005524">
    <property type="term" value="F:ATP binding"/>
    <property type="evidence" value="ECO:0007669"/>
    <property type="project" value="UniProtKB-KW"/>
</dbReference>
<evidence type="ECO:0000256" key="4">
    <source>
        <dbReference type="ARBA" id="ARBA00022679"/>
    </source>
</evidence>
<evidence type="ECO:0000256" key="5">
    <source>
        <dbReference type="ARBA" id="ARBA00022741"/>
    </source>
</evidence>
<comment type="catalytic activity">
    <reaction evidence="1">
        <text>ATP + protein L-histidine = ADP + protein N-phospho-L-histidine.</text>
        <dbReference type="EC" id="2.7.13.3"/>
    </reaction>
</comment>
<reference evidence="10 11" key="1">
    <citation type="submission" date="2019-02" db="EMBL/GenBank/DDBJ databases">
        <title>Deep-cultivation of Planctomycetes and their phenomic and genomic characterization uncovers novel biology.</title>
        <authorList>
            <person name="Wiegand S."/>
            <person name="Jogler M."/>
            <person name="Boedeker C."/>
            <person name="Pinto D."/>
            <person name="Vollmers J."/>
            <person name="Rivas-Marin E."/>
            <person name="Kohn T."/>
            <person name="Peeters S.H."/>
            <person name="Heuer A."/>
            <person name="Rast P."/>
            <person name="Oberbeckmann S."/>
            <person name="Bunk B."/>
            <person name="Jeske O."/>
            <person name="Meyerdierks A."/>
            <person name="Storesund J.E."/>
            <person name="Kallscheuer N."/>
            <person name="Luecker S."/>
            <person name="Lage O.M."/>
            <person name="Pohl T."/>
            <person name="Merkel B.J."/>
            <person name="Hornburger P."/>
            <person name="Mueller R.-W."/>
            <person name="Bruemmer F."/>
            <person name="Labrenz M."/>
            <person name="Spormann A.M."/>
            <person name="Op den Camp H."/>
            <person name="Overmann J."/>
            <person name="Amann R."/>
            <person name="Jetten M.S.M."/>
            <person name="Mascher T."/>
            <person name="Medema M.H."/>
            <person name="Devos D.P."/>
            <person name="Kaster A.-K."/>
            <person name="Ovreas L."/>
            <person name="Rohde M."/>
            <person name="Galperin M.Y."/>
            <person name="Jogler C."/>
        </authorList>
    </citation>
    <scope>NUCLEOTIDE SEQUENCE [LARGE SCALE GENOMIC DNA]</scope>
    <source>
        <strain evidence="10 11">FF011L</strain>
    </source>
</reference>
<evidence type="ECO:0000313" key="10">
    <source>
        <dbReference type="EMBL" id="QDS91758.1"/>
    </source>
</evidence>
<dbReference type="SUPFAM" id="SSF55874">
    <property type="entry name" value="ATPase domain of HSP90 chaperone/DNA topoisomerase II/histidine kinase"/>
    <property type="match status" value="1"/>
</dbReference>
<evidence type="ECO:0000256" key="8">
    <source>
        <dbReference type="ARBA" id="ARBA00023012"/>
    </source>
</evidence>
<sequence>MSSSSRNATAKNANAEDTQRIEAERLSAVLQMISGLAHESRNAIQRAQSCLELLELGASDDEEQQKLTASIHLALADLHQTYEDVKTYATPIKLTYSLTDLKQLCQSVFDEVAGSVAGKRASLDFIEKPPCGKTMVDSTQLRLVLRNVFRNAIAASDNDTRIEVHCHEIELDDQPAIEIRIRDHGSGLDSSIKSQLFEPFVTTKQRGVGLGLATSRRIVKAHGGEINIANHPGGGVEVQVLIPR</sequence>
<name>A0A517MA45_9BACT</name>
<dbReference type="EMBL" id="CP036262">
    <property type="protein sequence ID" value="QDS91758.1"/>
    <property type="molecule type" value="Genomic_DNA"/>
</dbReference>
<dbReference type="KEGG" id="rml:FF011L_04930"/>
<dbReference type="InterPro" id="IPR003661">
    <property type="entry name" value="HisK_dim/P_dom"/>
</dbReference>
<dbReference type="AlphaFoldDB" id="A0A517MA45"/>
<dbReference type="PANTHER" id="PTHR43065">
    <property type="entry name" value="SENSOR HISTIDINE KINASE"/>
    <property type="match status" value="1"/>
</dbReference>
<evidence type="ECO:0000256" key="7">
    <source>
        <dbReference type="ARBA" id="ARBA00022840"/>
    </source>
</evidence>
<dbReference type="Gene3D" id="1.10.287.130">
    <property type="match status" value="1"/>
</dbReference>
<protein>
    <recommendedName>
        <fullName evidence="2">histidine kinase</fullName>
        <ecNumber evidence="2">2.7.13.3</ecNumber>
    </recommendedName>
</protein>
<dbReference type="PANTHER" id="PTHR43065:SF10">
    <property type="entry name" value="PEROXIDE STRESS-ACTIVATED HISTIDINE KINASE MAK3"/>
    <property type="match status" value="1"/>
</dbReference>
<dbReference type="Gene3D" id="3.30.565.10">
    <property type="entry name" value="Histidine kinase-like ATPase, C-terminal domain"/>
    <property type="match status" value="1"/>
</dbReference>
<feature type="domain" description="Histidine kinase" evidence="9">
    <location>
        <begin position="35"/>
        <end position="244"/>
    </location>
</feature>
<evidence type="ECO:0000256" key="2">
    <source>
        <dbReference type="ARBA" id="ARBA00012438"/>
    </source>
</evidence>
<gene>
    <name evidence="10" type="primary">fixL_1</name>
    <name evidence="10" type="ORF">FF011L_04930</name>
</gene>
<dbReference type="InterPro" id="IPR005467">
    <property type="entry name" value="His_kinase_dom"/>
</dbReference>
<dbReference type="CDD" id="cd00075">
    <property type="entry name" value="HATPase"/>
    <property type="match status" value="1"/>
</dbReference>
<keyword evidence="6" id="KW-0418">Kinase</keyword>
<dbReference type="InterPro" id="IPR003594">
    <property type="entry name" value="HATPase_dom"/>
</dbReference>
<dbReference type="PROSITE" id="PS50109">
    <property type="entry name" value="HIS_KIN"/>
    <property type="match status" value="1"/>
</dbReference>
<evidence type="ECO:0000256" key="1">
    <source>
        <dbReference type="ARBA" id="ARBA00000085"/>
    </source>
</evidence>
<dbReference type="SMART" id="SM00387">
    <property type="entry name" value="HATPase_c"/>
    <property type="match status" value="1"/>
</dbReference>
<dbReference type="Proteomes" id="UP000320672">
    <property type="component" value="Chromosome"/>
</dbReference>
<evidence type="ECO:0000256" key="3">
    <source>
        <dbReference type="ARBA" id="ARBA00022553"/>
    </source>
</evidence>
<keyword evidence="7" id="KW-0067">ATP-binding</keyword>
<keyword evidence="4 10" id="KW-0808">Transferase</keyword>
<dbReference type="EC" id="2.7.13.3" evidence="2"/>
<dbReference type="OrthoDB" id="226486at2"/>